<name>A0ABW2YNN4_9GAMM</name>
<evidence type="ECO:0000256" key="4">
    <source>
        <dbReference type="ARBA" id="ARBA00022692"/>
    </source>
</evidence>
<dbReference type="PANTHER" id="PTHR30558">
    <property type="entry name" value="EXBD MEMBRANE COMPONENT OF PMF-DRIVEN MACROMOLECULE IMPORT SYSTEM"/>
    <property type="match status" value="1"/>
</dbReference>
<dbReference type="PANTHER" id="PTHR30558:SF7">
    <property type="entry name" value="TOL-PAL SYSTEM PROTEIN TOLR"/>
    <property type="match status" value="1"/>
</dbReference>
<proteinExistence type="inferred from homology"/>
<protein>
    <submittedName>
        <fullName evidence="9">ExbD/TolR family protein</fullName>
    </submittedName>
</protein>
<keyword evidence="7" id="KW-0653">Protein transport</keyword>
<reference evidence="10" key="1">
    <citation type="journal article" date="2019" name="Int. J. Syst. Evol. Microbiol.">
        <title>The Global Catalogue of Microorganisms (GCM) 10K type strain sequencing project: providing services to taxonomists for standard genome sequencing and annotation.</title>
        <authorList>
            <consortium name="The Broad Institute Genomics Platform"/>
            <consortium name="The Broad Institute Genome Sequencing Center for Infectious Disease"/>
            <person name="Wu L."/>
            <person name="Ma J."/>
        </authorList>
    </citation>
    <scope>NUCLEOTIDE SEQUENCE [LARGE SCALE GENOMIC DNA]</scope>
    <source>
        <strain evidence="10">CCUG 55491</strain>
    </source>
</reference>
<comment type="similarity">
    <text evidence="2 7">Belongs to the ExbD/TolR family.</text>
</comment>
<organism evidence="9 10">
    <name type="scientific">Lysobacter koreensis</name>
    <dbReference type="NCBI Taxonomy" id="266122"/>
    <lineage>
        <taxon>Bacteria</taxon>
        <taxon>Pseudomonadati</taxon>
        <taxon>Pseudomonadota</taxon>
        <taxon>Gammaproteobacteria</taxon>
        <taxon>Lysobacterales</taxon>
        <taxon>Lysobacteraceae</taxon>
        <taxon>Lysobacter</taxon>
    </lineage>
</organism>
<evidence type="ECO:0000313" key="10">
    <source>
        <dbReference type="Proteomes" id="UP001597090"/>
    </source>
</evidence>
<feature type="transmembrane region" description="Helical" evidence="8">
    <location>
        <begin position="20"/>
        <end position="46"/>
    </location>
</feature>
<evidence type="ECO:0000256" key="1">
    <source>
        <dbReference type="ARBA" id="ARBA00004162"/>
    </source>
</evidence>
<gene>
    <name evidence="9" type="ORF">ACFQZQ_10360</name>
</gene>
<evidence type="ECO:0000313" key="9">
    <source>
        <dbReference type="EMBL" id="MFD0739681.1"/>
    </source>
</evidence>
<comment type="caution">
    <text evidence="9">The sequence shown here is derived from an EMBL/GenBank/DDBJ whole genome shotgun (WGS) entry which is preliminary data.</text>
</comment>
<keyword evidence="5 8" id="KW-1133">Transmembrane helix</keyword>
<comment type="subcellular location">
    <subcellularLocation>
        <location evidence="1">Cell membrane</location>
        <topology evidence="1">Single-pass membrane protein</topology>
    </subcellularLocation>
    <subcellularLocation>
        <location evidence="7">Cell membrane</location>
        <topology evidence="7">Single-pass type II membrane protein</topology>
    </subcellularLocation>
</comment>
<evidence type="ECO:0000256" key="5">
    <source>
        <dbReference type="ARBA" id="ARBA00022989"/>
    </source>
</evidence>
<accession>A0ABW2YNN4</accession>
<keyword evidence="4 7" id="KW-0812">Transmembrane</keyword>
<keyword evidence="3" id="KW-1003">Cell membrane</keyword>
<evidence type="ECO:0000256" key="7">
    <source>
        <dbReference type="RuleBase" id="RU003879"/>
    </source>
</evidence>
<sequence>MAVVSAFSEPPSERRGDHAIAQINITPLIDVMLVLLIIFMVATPILSTRLDLRLPQPGPDTGQKPPPRLTLEVLAGDSYRLAGQALRRDELQPALDAQAARVPTAILEIAASGDADYQGFARALSAARNSGIEHVALAP</sequence>
<dbReference type="InterPro" id="IPR003400">
    <property type="entry name" value="ExbD"/>
</dbReference>
<dbReference type="EMBL" id="JBHTIH010000004">
    <property type="protein sequence ID" value="MFD0739681.1"/>
    <property type="molecule type" value="Genomic_DNA"/>
</dbReference>
<dbReference type="RefSeq" id="WP_386812711.1">
    <property type="nucleotide sequence ID" value="NZ_JBHTIH010000004.1"/>
</dbReference>
<evidence type="ECO:0000256" key="2">
    <source>
        <dbReference type="ARBA" id="ARBA00005811"/>
    </source>
</evidence>
<keyword evidence="7" id="KW-0813">Transport</keyword>
<evidence type="ECO:0000256" key="6">
    <source>
        <dbReference type="ARBA" id="ARBA00023136"/>
    </source>
</evidence>
<evidence type="ECO:0000256" key="8">
    <source>
        <dbReference type="SAM" id="Phobius"/>
    </source>
</evidence>
<dbReference type="Pfam" id="PF02472">
    <property type="entry name" value="ExbD"/>
    <property type="match status" value="1"/>
</dbReference>
<dbReference type="Gene3D" id="3.30.420.270">
    <property type="match status" value="1"/>
</dbReference>
<keyword evidence="6 8" id="KW-0472">Membrane</keyword>
<dbReference type="Proteomes" id="UP001597090">
    <property type="component" value="Unassembled WGS sequence"/>
</dbReference>
<evidence type="ECO:0000256" key="3">
    <source>
        <dbReference type="ARBA" id="ARBA00022475"/>
    </source>
</evidence>
<keyword evidence="10" id="KW-1185">Reference proteome</keyword>